<name>A0A921KXW5_9BACT</name>
<reference evidence="1" key="1">
    <citation type="journal article" date="2021" name="PeerJ">
        <title>Extensive microbial diversity within the chicken gut microbiome revealed by metagenomics and culture.</title>
        <authorList>
            <person name="Gilroy R."/>
            <person name="Ravi A."/>
            <person name="Getino M."/>
            <person name="Pursley I."/>
            <person name="Horton D.L."/>
            <person name="Alikhan N.F."/>
            <person name="Baker D."/>
            <person name="Gharbi K."/>
            <person name="Hall N."/>
            <person name="Watson M."/>
            <person name="Adriaenssens E.M."/>
            <person name="Foster-Nyarko E."/>
            <person name="Jarju S."/>
            <person name="Secka A."/>
            <person name="Antonio M."/>
            <person name="Oren A."/>
            <person name="Chaudhuri R.R."/>
            <person name="La Ragione R."/>
            <person name="Hildebrand F."/>
            <person name="Pallen M.J."/>
        </authorList>
    </citation>
    <scope>NUCLEOTIDE SEQUENCE</scope>
    <source>
        <strain evidence="1">6966</strain>
    </source>
</reference>
<proteinExistence type="predicted"/>
<evidence type="ECO:0000313" key="1">
    <source>
        <dbReference type="EMBL" id="HJF70054.1"/>
    </source>
</evidence>
<evidence type="ECO:0000313" key="2">
    <source>
        <dbReference type="Proteomes" id="UP000742098"/>
    </source>
</evidence>
<reference evidence="1" key="2">
    <citation type="submission" date="2021-09" db="EMBL/GenBank/DDBJ databases">
        <authorList>
            <person name="Gilroy R."/>
        </authorList>
    </citation>
    <scope>NUCLEOTIDE SEQUENCE</scope>
    <source>
        <strain evidence="1">6966</strain>
    </source>
</reference>
<dbReference type="Proteomes" id="UP000742098">
    <property type="component" value="Unassembled WGS sequence"/>
</dbReference>
<comment type="caution">
    <text evidence="1">The sequence shown here is derived from an EMBL/GenBank/DDBJ whole genome shotgun (WGS) entry which is preliminary data.</text>
</comment>
<dbReference type="AlphaFoldDB" id="A0A921KXW5"/>
<sequence length="593" mass="67071">MKSLQKLSFSKKWVMLFWLLTACSYSKIDSLEGEQSQSSQSVLSRALAPIVESKSNPDLFENWENISSVNLNGGGIIDVPWFDVLGNNMNIPDMFRFDVKKEDSWEILYHTLIDEKSYEPNYILFYNKKAGILKGFYYNLNNENNQNFYWVLEASEPSYSIPANTLVQNYQKNKFVTTTNVVVHQSVGEVGHLNSGWNAFSFELPYGYGENSNLKVSIYGYNEEKADIKLNGDFTGVVNIPQEAMDNGGILSSLSKFTKSISSVLSAYSSISGFIGNAAVSKILSSGANKASSASKFFQSSSSLFSKTKTVNLQGTINGTMELTGSSTITKSGLVKSINNVPLTKEEIGLWTMRKPTLYSLNYFILKFPRKSGLQSTVFHKLSCDSNDDSGFLTTRKNNLSLDSYIVINPSMKDVIESFRIVEASVFGLKDFFIPYVFKNDENKDNVLSTNYTYYPTKGVFFSNYLGRNIEAESNYLDEEKLYNYYRPNGSFLEFQVDLVNNVYRFSESSFMITRNNALIDTDMNAMINVVVEFTYKDGYSFISSRNYPVLIKRSNSFEVNTIEKELLDSGILLDPGKNMFNWPMPLSDFLIQ</sequence>
<organism evidence="1 2">
    <name type="scientific">Butyricimonas virosa</name>
    <dbReference type="NCBI Taxonomy" id="544645"/>
    <lineage>
        <taxon>Bacteria</taxon>
        <taxon>Pseudomonadati</taxon>
        <taxon>Bacteroidota</taxon>
        <taxon>Bacteroidia</taxon>
        <taxon>Bacteroidales</taxon>
        <taxon>Odoribacteraceae</taxon>
        <taxon>Butyricimonas</taxon>
    </lineage>
</organism>
<dbReference type="PROSITE" id="PS51257">
    <property type="entry name" value="PROKAR_LIPOPROTEIN"/>
    <property type="match status" value="1"/>
</dbReference>
<protein>
    <submittedName>
        <fullName evidence="1">Uncharacterized protein</fullName>
    </submittedName>
</protein>
<gene>
    <name evidence="1" type="ORF">K8V05_04790</name>
</gene>
<accession>A0A921KXW5</accession>
<dbReference type="EMBL" id="DYVS01000082">
    <property type="protein sequence ID" value="HJF70054.1"/>
    <property type="molecule type" value="Genomic_DNA"/>
</dbReference>